<dbReference type="Gene3D" id="3.30.559.30">
    <property type="entry name" value="Nonribosomal peptide synthetase, condensation domain"/>
    <property type="match status" value="1"/>
</dbReference>
<dbReference type="InterPro" id="IPR042099">
    <property type="entry name" value="ANL_N_sf"/>
</dbReference>
<evidence type="ECO:0000256" key="1">
    <source>
        <dbReference type="ARBA" id="ARBA00022450"/>
    </source>
</evidence>
<dbReference type="GO" id="GO:0043041">
    <property type="term" value="P:amino acid activation for nonribosomal peptide biosynthetic process"/>
    <property type="evidence" value="ECO:0007669"/>
    <property type="project" value="TreeGrafter"/>
</dbReference>
<evidence type="ECO:0000313" key="5">
    <source>
        <dbReference type="EMBL" id="GFG91727.1"/>
    </source>
</evidence>
<dbReference type="InterPro" id="IPR000873">
    <property type="entry name" value="AMP-dep_synth/lig_dom"/>
</dbReference>
<evidence type="ECO:0000313" key="6">
    <source>
        <dbReference type="Proteomes" id="UP000465360"/>
    </source>
</evidence>
<keyword evidence="2" id="KW-0597">Phosphoprotein</keyword>
<dbReference type="InterPro" id="IPR020845">
    <property type="entry name" value="AMP-binding_CS"/>
</dbReference>
<dbReference type="Gene3D" id="3.40.50.720">
    <property type="entry name" value="NAD(P)-binding Rossmann-like Domain"/>
    <property type="match status" value="1"/>
</dbReference>
<dbReference type="GO" id="GO:0031177">
    <property type="term" value="F:phosphopantetheine binding"/>
    <property type="evidence" value="ECO:0007669"/>
    <property type="project" value="TreeGrafter"/>
</dbReference>
<dbReference type="PANTHER" id="PTHR45527">
    <property type="entry name" value="NONRIBOSOMAL PEPTIDE SYNTHETASE"/>
    <property type="match status" value="1"/>
</dbReference>
<comment type="caution">
    <text evidence="5">The sequence shown here is derived from an EMBL/GenBank/DDBJ whole genome shotgun (WGS) entry which is preliminary data.</text>
</comment>
<dbReference type="Pfam" id="PF00501">
    <property type="entry name" value="AMP-binding"/>
    <property type="match status" value="1"/>
</dbReference>
<feature type="domain" description="NAD-dependent epimerase/dehydratase" evidence="4">
    <location>
        <begin position="1063"/>
        <end position="1247"/>
    </location>
</feature>
<dbReference type="InterPro" id="IPR001509">
    <property type="entry name" value="Epimerase_deHydtase"/>
</dbReference>
<evidence type="ECO:0000259" key="4">
    <source>
        <dbReference type="Pfam" id="PF01370"/>
    </source>
</evidence>
<dbReference type="Pfam" id="PF01370">
    <property type="entry name" value="Epimerase"/>
    <property type="match status" value="1"/>
</dbReference>
<name>A0A7I9YT44_MYCBU</name>
<keyword evidence="6" id="KW-1185">Reference proteome</keyword>
<dbReference type="Gene3D" id="3.30.300.30">
    <property type="match status" value="1"/>
</dbReference>
<gene>
    <name evidence="5" type="primary">nrp</name>
    <name evidence="5" type="ORF">MBOU_37690</name>
</gene>
<dbReference type="Proteomes" id="UP000465360">
    <property type="component" value="Unassembled WGS sequence"/>
</dbReference>
<reference evidence="5 6" key="1">
    <citation type="journal article" date="2019" name="Emerg. Microbes Infect.">
        <title>Comprehensive subspecies identification of 175 nontuberculous mycobacteria species based on 7547 genomic profiles.</title>
        <authorList>
            <person name="Matsumoto Y."/>
            <person name="Kinjo T."/>
            <person name="Motooka D."/>
            <person name="Nabeya D."/>
            <person name="Jung N."/>
            <person name="Uechi K."/>
            <person name="Horii T."/>
            <person name="Iida T."/>
            <person name="Fujita J."/>
            <person name="Nakamura S."/>
        </authorList>
    </citation>
    <scope>NUCLEOTIDE SEQUENCE [LARGE SCALE GENOMIC DNA]</scope>
    <source>
        <strain evidence="5 6">JCM 30725</strain>
    </source>
</reference>
<dbReference type="GO" id="GO:0005829">
    <property type="term" value="C:cytosol"/>
    <property type="evidence" value="ECO:0007669"/>
    <property type="project" value="TreeGrafter"/>
</dbReference>
<dbReference type="SUPFAM" id="SSF56801">
    <property type="entry name" value="Acetyl-CoA synthetase-like"/>
    <property type="match status" value="1"/>
</dbReference>
<dbReference type="PROSITE" id="PS00455">
    <property type="entry name" value="AMP_BINDING"/>
    <property type="match status" value="1"/>
</dbReference>
<evidence type="ECO:0000256" key="2">
    <source>
        <dbReference type="ARBA" id="ARBA00022553"/>
    </source>
</evidence>
<dbReference type="InterPro" id="IPR036291">
    <property type="entry name" value="NAD(P)-bd_dom_sf"/>
</dbReference>
<dbReference type="SUPFAM" id="SSF51735">
    <property type="entry name" value="NAD(P)-binding Rossmann-fold domains"/>
    <property type="match status" value="1"/>
</dbReference>
<dbReference type="InterPro" id="IPR045851">
    <property type="entry name" value="AMP-bd_C_sf"/>
</dbReference>
<dbReference type="GO" id="GO:0044550">
    <property type="term" value="P:secondary metabolite biosynthetic process"/>
    <property type="evidence" value="ECO:0007669"/>
    <property type="project" value="TreeGrafter"/>
</dbReference>
<dbReference type="Gene3D" id="3.30.559.10">
    <property type="entry name" value="Chloramphenicol acetyltransferase-like domain"/>
    <property type="match status" value="1"/>
</dbReference>
<evidence type="ECO:0000259" key="3">
    <source>
        <dbReference type="Pfam" id="PF00501"/>
    </source>
</evidence>
<dbReference type="RefSeq" id="WP_163715236.1">
    <property type="nucleotide sequence ID" value="NZ_BLKZ01000001.1"/>
</dbReference>
<dbReference type="PANTHER" id="PTHR45527:SF1">
    <property type="entry name" value="FATTY ACID SYNTHASE"/>
    <property type="match status" value="1"/>
</dbReference>
<organism evidence="5 6">
    <name type="scientific">Mycobacterium bourgelatii</name>
    <dbReference type="NCBI Taxonomy" id="1273442"/>
    <lineage>
        <taxon>Bacteria</taxon>
        <taxon>Bacillati</taxon>
        <taxon>Actinomycetota</taxon>
        <taxon>Actinomycetes</taxon>
        <taxon>Mycobacteriales</taxon>
        <taxon>Mycobacteriaceae</taxon>
        <taxon>Mycobacterium</taxon>
    </lineage>
</organism>
<feature type="domain" description="AMP-dependent synthetase/ligase" evidence="3">
    <location>
        <begin position="494"/>
        <end position="803"/>
    </location>
</feature>
<sequence>MSTADTWVDRIPLSRSQQNLYNGVLQDGDPALYLIGKKYRFHPLPLPGFLAALEAMVCENPVQLCVLEAPTTAEDYPHLVPRLQFGDIVRVRAGDQVHTADGDFELQRTWASGILDTALVRYSVWTDERGDVSSLDVHAHHIVVDGGATGIIEADLARHLARHLAGETYEPHSPAAGLVKLAEAHRRERAKVEESLGRVADAVQRELTEDTRLGMQGQGTSGAPGAAAKGVLRETVTVSGGAFDAILRLSESEQVPLNVLVATAAVAVDASMRQSTETLLVHAVDNRFADPALNVATCLVNSVAHPVRFAPFVSVRDVVRTVDRGYVKAVRRRWLREEHYRRMYLAINRTAHVEALTLNFIRETCAPALRPFLTEAPLATDIGPVEGMTVATVLDEEQRALNLAIWDRADLPEPTTEPRVADRIAAALEAMVRLWDQPIAMAVNDWFRVGADGSLDQSSTAIEATPPAPSWFVAAGPRVNQTLARRPAIHRWVAWLVQNGSMPGDIIVLTDDNTDTTVDCLIACHLAGCGYSICDTSDQLPLRANAIAEHVEGATTHVVDVTAVRLPEALDDDLSVLADERIRQVAQDPSLGAKTAYVMPTSGSTGQPKLVRVSHGSLALFCAAVTESYGWGQQDTVMQCAPLTSDISVEEIFGAAFCGAELVRTTAMKSGDFDGLARDLTAKDITVVDLPTAVWHLLCEDGNAMDAIGQSRLRQIVIGGEAVRSAAVDKWLNSAAASGVSLVSSYGPTETTVVVTYLPITSDGAITTPTARLRLGRPIVPDTVFLAFGEVVIVGDLVSDGYLGVDDRNFGTVTTSDGSRLRAFATADRVILDDDGFPVFAGRKDDVVKVSGKRVDIAEIAKRISANPAVSDVAVELHNARLGVWFETARTREAAEDAETAARIRHVLLSSAVSSFFVVGVPNIPRKPNGKVDSDQLRTMPQLADAVRADTDADEKAVGLAQVWSRHLGTVIQPSSSLLAEGIGSLDLIRILPDTRRFLGHQVSILDLISADTAANLVADMAAARGADAWMDSETAAQIARDLEGVRAPAASVEPGRGSAEAILVLGASGILGTGFAGAILDLKRSGARCPDVVLAARSELCEHDPWVALRDVDGVRVERLPADLGAAEVAALLRDCNAGTVINCIGNTNVLVPYRDLRPANVELVSALVDVCAKRGVRLVHLSTFVVGADVTAPEVTDPRNAPYPYAASKSLAELVVAGAAEALDFTIVRLPRVLGEDYQLRDSTDILVSVADACAALGAYPALTLTEEVTTGRAVAAAILGLVPEVSGATELGRGIAVARGEAVNYAGLLSGFAPDELDVAEWKRRLDDSDWAKSNPRRWSVVDGWVSLGMRMGARSYAEYLADYPTLPLGLETVTELVAQPQPIATLLAQRFQTA</sequence>
<accession>A0A7I9YT44</accession>
<protein>
    <submittedName>
        <fullName evidence="5">Peptide synthase</fullName>
    </submittedName>
</protein>
<dbReference type="EMBL" id="BLKZ01000001">
    <property type="protein sequence ID" value="GFG91727.1"/>
    <property type="molecule type" value="Genomic_DNA"/>
</dbReference>
<dbReference type="SUPFAM" id="SSF52777">
    <property type="entry name" value="CoA-dependent acyltransferases"/>
    <property type="match status" value="2"/>
</dbReference>
<keyword evidence="1" id="KW-0596">Phosphopantetheine</keyword>
<proteinExistence type="predicted"/>
<dbReference type="InterPro" id="IPR023213">
    <property type="entry name" value="CAT-like_dom_sf"/>
</dbReference>
<dbReference type="Gene3D" id="3.40.50.12780">
    <property type="entry name" value="N-terminal domain of ligase-like"/>
    <property type="match status" value="1"/>
</dbReference>